<dbReference type="AlphaFoldDB" id="A0A0F8ZPH8"/>
<accession>A0A0F8ZPH8</accession>
<organism evidence="2">
    <name type="scientific">marine sediment metagenome</name>
    <dbReference type="NCBI Taxonomy" id="412755"/>
    <lineage>
        <taxon>unclassified sequences</taxon>
        <taxon>metagenomes</taxon>
        <taxon>ecological metagenomes</taxon>
    </lineage>
</organism>
<protein>
    <submittedName>
        <fullName evidence="2">Uncharacterized protein</fullName>
    </submittedName>
</protein>
<name>A0A0F8ZPH8_9ZZZZ</name>
<comment type="caution">
    <text evidence="2">The sequence shown here is derived from an EMBL/GenBank/DDBJ whole genome shotgun (WGS) entry which is preliminary data.</text>
</comment>
<feature type="non-terminal residue" evidence="2">
    <location>
        <position position="156"/>
    </location>
</feature>
<gene>
    <name evidence="2" type="ORF">LCGC14_2748830</name>
</gene>
<feature type="region of interest" description="Disordered" evidence="1">
    <location>
        <begin position="1"/>
        <end position="44"/>
    </location>
</feature>
<reference evidence="2" key="1">
    <citation type="journal article" date="2015" name="Nature">
        <title>Complex archaea that bridge the gap between prokaryotes and eukaryotes.</title>
        <authorList>
            <person name="Spang A."/>
            <person name="Saw J.H."/>
            <person name="Jorgensen S.L."/>
            <person name="Zaremba-Niedzwiedzka K."/>
            <person name="Martijn J."/>
            <person name="Lind A.E."/>
            <person name="van Eijk R."/>
            <person name="Schleper C."/>
            <person name="Guy L."/>
            <person name="Ettema T.J."/>
        </authorList>
    </citation>
    <scope>NUCLEOTIDE SEQUENCE</scope>
</reference>
<dbReference type="EMBL" id="LAZR01050206">
    <property type="protein sequence ID" value="KKK87875.1"/>
    <property type="molecule type" value="Genomic_DNA"/>
</dbReference>
<proteinExistence type="predicted"/>
<evidence type="ECO:0000256" key="1">
    <source>
        <dbReference type="SAM" id="MobiDB-lite"/>
    </source>
</evidence>
<evidence type="ECO:0000313" key="2">
    <source>
        <dbReference type="EMBL" id="KKK87875.1"/>
    </source>
</evidence>
<sequence>MRRDQLNRRTHQTSAAAKAERPPSPRVIQRGRAVRSAGGGGGGPQIAYCKTDSPDDTAVPCYLVADVLAWSAATTYAADEWCEVAGTEYKSLQENNLNHAVSDPSWWEEGTISVPVHCLIINGSSLKYATPFLHDGDPILVEYVTIAGESVLTCTN</sequence>